<name>A0A5N6PDH1_9ASTR</name>
<evidence type="ECO:0000313" key="1">
    <source>
        <dbReference type="EMBL" id="KAD6120073.1"/>
    </source>
</evidence>
<dbReference type="AlphaFoldDB" id="A0A5N6PDH1"/>
<dbReference type="Proteomes" id="UP000326396">
    <property type="component" value="Linkage Group LG13"/>
</dbReference>
<dbReference type="SUPFAM" id="SSF117281">
    <property type="entry name" value="Kelch motif"/>
    <property type="match status" value="1"/>
</dbReference>
<dbReference type="InterPro" id="IPR015915">
    <property type="entry name" value="Kelch-typ_b-propeller"/>
</dbReference>
<accession>A0A5N6PDH1</accession>
<dbReference type="PANTHER" id="PTHR47590">
    <property type="entry name" value="F-BOX/KELCH-REPEAT PROTEIN SKIP25"/>
    <property type="match status" value="1"/>
</dbReference>
<sequence length="408" mass="45269">MVNPTAKRRRYSDGNHHSLLPGLPDHIAQICLSLISPTALYSVCQSWRRLIYSVTFPPFRSLYTLSLTDGDDSGEVLRLSSFDPIASKWITVEPPPLLPNLRHPSFMSRSLPVQSVSVSGNLLLLAATSGHRSLPVPAFPFPLIFNPISNTWSSCPPLPNPRRWCASGALQDTVVVASGIGSHYTETVARSVEKWVFRKTESLDKKPDGYREKIQSFKNLKITAESFNENRKDSGDNWVKMRSLKHSKLCREAIDAVGMNGKLFMVNVKGDYAKEGFVYELDSDEWSEMPAGMLGGWRGPTAAMDEETMYVVDESRGVLRRYDEGVDSWSDILADERLKGAEYIAAGGGRVCVVCEKAVGIVVVDVVATQPRLWVVETPPEHDVLALHILPRTSLPEFQPPVTVAESK</sequence>
<organism evidence="1 2">
    <name type="scientific">Mikania micrantha</name>
    <name type="common">bitter vine</name>
    <dbReference type="NCBI Taxonomy" id="192012"/>
    <lineage>
        <taxon>Eukaryota</taxon>
        <taxon>Viridiplantae</taxon>
        <taxon>Streptophyta</taxon>
        <taxon>Embryophyta</taxon>
        <taxon>Tracheophyta</taxon>
        <taxon>Spermatophyta</taxon>
        <taxon>Magnoliopsida</taxon>
        <taxon>eudicotyledons</taxon>
        <taxon>Gunneridae</taxon>
        <taxon>Pentapetalae</taxon>
        <taxon>asterids</taxon>
        <taxon>campanulids</taxon>
        <taxon>Asterales</taxon>
        <taxon>Asteraceae</taxon>
        <taxon>Asteroideae</taxon>
        <taxon>Heliantheae alliance</taxon>
        <taxon>Eupatorieae</taxon>
        <taxon>Mikania</taxon>
    </lineage>
</organism>
<dbReference type="OrthoDB" id="1899182at2759"/>
<dbReference type="EMBL" id="SZYD01000005">
    <property type="protein sequence ID" value="KAD6120073.1"/>
    <property type="molecule type" value="Genomic_DNA"/>
</dbReference>
<proteinExistence type="predicted"/>
<protein>
    <recommendedName>
        <fullName evidence="3">F-box domain-containing protein</fullName>
    </recommendedName>
</protein>
<evidence type="ECO:0000313" key="2">
    <source>
        <dbReference type="Proteomes" id="UP000326396"/>
    </source>
</evidence>
<comment type="caution">
    <text evidence="1">The sequence shown here is derived from an EMBL/GenBank/DDBJ whole genome shotgun (WGS) entry which is preliminary data.</text>
</comment>
<gene>
    <name evidence="1" type="ORF">E3N88_11344</name>
</gene>
<dbReference type="Gene3D" id="2.120.10.80">
    <property type="entry name" value="Kelch-type beta propeller"/>
    <property type="match status" value="1"/>
</dbReference>
<dbReference type="PANTHER" id="PTHR47590:SF6">
    <property type="entry name" value="KELCH-TYPE BETA PROPELLER"/>
    <property type="match status" value="1"/>
</dbReference>
<reference evidence="1 2" key="1">
    <citation type="submission" date="2019-05" db="EMBL/GenBank/DDBJ databases">
        <title>Mikania micrantha, genome provides insights into the molecular mechanism of rapid growth.</title>
        <authorList>
            <person name="Liu B."/>
        </authorList>
    </citation>
    <scope>NUCLEOTIDE SEQUENCE [LARGE SCALE GENOMIC DNA]</scope>
    <source>
        <strain evidence="1">NLD-2019</strain>
        <tissue evidence="1">Leaf</tissue>
    </source>
</reference>
<keyword evidence="2" id="KW-1185">Reference proteome</keyword>
<evidence type="ECO:0008006" key="3">
    <source>
        <dbReference type="Google" id="ProtNLM"/>
    </source>
</evidence>